<reference evidence="3 4" key="1">
    <citation type="submission" date="2012-09" db="EMBL/GenBank/DDBJ databases">
        <title>Genome Sequence of alkane-degrading Bacterium Alcanivorax sp. 19-m-6.</title>
        <authorList>
            <person name="Lai Q."/>
            <person name="Shao Z."/>
        </authorList>
    </citation>
    <scope>NUCLEOTIDE SEQUENCE [LARGE SCALE GENOMIC DNA]</scope>
    <source>
        <strain evidence="3 4">19-m-6</strain>
    </source>
</reference>
<dbReference type="AlphaFoldDB" id="A0A095SFD5"/>
<dbReference type="Pfam" id="PF02325">
    <property type="entry name" value="CCB3_YggT"/>
    <property type="match status" value="2"/>
</dbReference>
<evidence type="ECO:0000313" key="3">
    <source>
        <dbReference type="EMBL" id="KGD63272.1"/>
    </source>
</evidence>
<dbReference type="OrthoDB" id="9806665at2"/>
<feature type="transmembrane region" description="Helical" evidence="2">
    <location>
        <begin position="6"/>
        <end position="28"/>
    </location>
</feature>
<dbReference type="eggNOG" id="COG0762">
    <property type="taxonomic scope" value="Bacteria"/>
</dbReference>
<dbReference type="PANTHER" id="PTHR33219:SF14">
    <property type="entry name" value="PROTEIN COFACTOR ASSEMBLY OF COMPLEX C SUBUNIT B CCB3, CHLOROPLASTIC-RELATED"/>
    <property type="match status" value="1"/>
</dbReference>
<keyword evidence="2" id="KW-0472">Membrane</keyword>
<evidence type="ECO:0000313" key="4">
    <source>
        <dbReference type="Proteomes" id="UP000029444"/>
    </source>
</evidence>
<organism evidence="3 4">
    <name type="scientific">Alcanivorax nanhaiticus</name>
    <dbReference type="NCBI Taxonomy" id="1177154"/>
    <lineage>
        <taxon>Bacteria</taxon>
        <taxon>Pseudomonadati</taxon>
        <taxon>Pseudomonadota</taxon>
        <taxon>Gammaproteobacteria</taxon>
        <taxon>Oceanospirillales</taxon>
        <taxon>Alcanivoracaceae</taxon>
        <taxon>Alcanivorax</taxon>
    </lineage>
</organism>
<evidence type="ECO:0000256" key="1">
    <source>
        <dbReference type="ARBA" id="ARBA00010894"/>
    </source>
</evidence>
<dbReference type="RefSeq" id="WP_035234845.1">
    <property type="nucleotide sequence ID" value="NZ_ARXV01000019.1"/>
</dbReference>
<gene>
    <name evidence="3" type="ORF">Y5S_03427</name>
</gene>
<dbReference type="PANTHER" id="PTHR33219">
    <property type="entry name" value="YLMG HOMOLOG PROTEIN 2, CHLOROPLASTIC"/>
    <property type="match status" value="1"/>
</dbReference>
<evidence type="ECO:0008006" key="5">
    <source>
        <dbReference type="Google" id="ProtNLM"/>
    </source>
</evidence>
<evidence type="ECO:0000256" key="2">
    <source>
        <dbReference type="SAM" id="Phobius"/>
    </source>
</evidence>
<dbReference type="GO" id="GO:0016020">
    <property type="term" value="C:membrane"/>
    <property type="evidence" value="ECO:0007669"/>
    <property type="project" value="InterPro"/>
</dbReference>
<comment type="similarity">
    <text evidence="1">Belongs to the YggT family.</text>
</comment>
<feature type="transmembrane region" description="Helical" evidence="2">
    <location>
        <begin position="58"/>
        <end position="78"/>
    </location>
</feature>
<dbReference type="STRING" id="1177154.Y5S_03427"/>
<accession>A0A095SFD5</accession>
<dbReference type="Proteomes" id="UP000029444">
    <property type="component" value="Unassembled WGS sequence"/>
</dbReference>
<keyword evidence="2" id="KW-1133">Transmembrane helix</keyword>
<keyword evidence="4" id="KW-1185">Reference proteome</keyword>
<sequence length="182" mass="20249">MNPQGALIYLLDFVFSAYIFIVLTRFVLQLARADFYNPISQFVLKATNPLLKPLRRIIPGYGGLDVASLVLVVLLIILKALVILGIKVGGFPSGIGGQLVLYALRELANVLLDYIFWAVLIRVILSWVAPDPYNPMVRIIVQITEPIMAPVRKLLPPMGGFDLSPLFVLLGIQLLQILFQLH</sequence>
<keyword evidence="2" id="KW-0812">Transmembrane</keyword>
<proteinExistence type="inferred from homology"/>
<name>A0A095SFD5_9GAMM</name>
<dbReference type="EMBL" id="ARXV01000019">
    <property type="protein sequence ID" value="KGD63272.1"/>
    <property type="molecule type" value="Genomic_DNA"/>
</dbReference>
<protein>
    <recommendedName>
        <fullName evidence="5">YggT family protein</fullName>
    </recommendedName>
</protein>
<dbReference type="InterPro" id="IPR003425">
    <property type="entry name" value="CCB3/YggT"/>
</dbReference>
<dbReference type="PATRIC" id="fig|1177154.3.peg.3436"/>
<feature type="transmembrane region" description="Helical" evidence="2">
    <location>
        <begin position="111"/>
        <end position="129"/>
    </location>
</feature>
<comment type="caution">
    <text evidence="3">The sequence shown here is derived from an EMBL/GenBank/DDBJ whole genome shotgun (WGS) entry which is preliminary data.</text>
</comment>
<feature type="transmembrane region" description="Helical" evidence="2">
    <location>
        <begin position="163"/>
        <end position="181"/>
    </location>
</feature>